<dbReference type="CDD" id="cd08417">
    <property type="entry name" value="PBP2_Nitroaromatics_like"/>
    <property type="match status" value="1"/>
</dbReference>
<dbReference type="GO" id="GO:0003677">
    <property type="term" value="F:DNA binding"/>
    <property type="evidence" value="ECO:0007669"/>
    <property type="project" value="UniProtKB-KW"/>
</dbReference>
<dbReference type="Gene3D" id="1.10.10.10">
    <property type="entry name" value="Winged helix-like DNA-binding domain superfamily/Winged helix DNA-binding domain"/>
    <property type="match status" value="1"/>
</dbReference>
<proteinExistence type="inferred from homology"/>
<keyword evidence="3" id="KW-0805">Transcription regulation</keyword>
<dbReference type="InterPro" id="IPR005119">
    <property type="entry name" value="LysR_subst-bd"/>
</dbReference>
<evidence type="ECO:0000259" key="6">
    <source>
        <dbReference type="PROSITE" id="PS50931"/>
    </source>
</evidence>
<dbReference type="PROSITE" id="PS50931">
    <property type="entry name" value="HTH_LYSR"/>
    <property type="match status" value="1"/>
</dbReference>
<evidence type="ECO:0000256" key="2">
    <source>
        <dbReference type="ARBA" id="ARBA00022458"/>
    </source>
</evidence>
<dbReference type="InterPro" id="IPR036388">
    <property type="entry name" value="WH-like_DNA-bd_sf"/>
</dbReference>
<feature type="domain" description="HTH lysR-type" evidence="6">
    <location>
        <begin position="1"/>
        <end position="63"/>
    </location>
</feature>
<gene>
    <name evidence="7" type="ORF">J3R73_001314</name>
</gene>
<protein>
    <submittedName>
        <fullName evidence="7">DNA-binding transcriptional LysR family regulator</fullName>
    </submittedName>
</protein>
<keyword evidence="8" id="KW-1185">Reference proteome</keyword>
<keyword evidence="2" id="KW-0536">Nodulation</keyword>
<comment type="caution">
    <text evidence="7">The sequence shown here is derived from an EMBL/GenBank/DDBJ whole genome shotgun (WGS) entry which is preliminary data.</text>
</comment>
<evidence type="ECO:0000256" key="1">
    <source>
        <dbReference type="ARBA" id="ARBA00009437"/>
    </source>
</evidence>
<organism evidence="7 8">
    <name type="scientific">Labrys monachus</name>
    <dbReference type="NCBI Taxonomy" id="217067"/>
    <lineage>
        <taxon>Bacteria</taxon>
        <taxon>Pseudomonadati</taxon>
        <taxon>Pseudomonadota</taxon>
        <taxon>Alphaproteobacteria</taxon>
        <taxon>Hyphomicrobiales</taxon>
        <taxon>Xanthobacteraceae</taxon>
        <taxon>Labrys</taxon>
    </lineage>
</organism>
<name>A0ABU0FA72_9HYPH</name>
<dbReference type="EMBL" id="JAUSVK010000001">
    <property type="protein sequence ID" value="MDQ0391522.1"/>
    <property type="molecule type" value="Genomic_DNA"/>
</dbReference>
<dbReference type="Pfam" id="PF03466">
    <property type="entry name" value="LysR_substrate"/>
    <property type="match status" value="1"/>
</dbReference>
<keyword evidence="5" id="KW-0804">Transcription</keyword>
<comment type="similarity">
    <text evidence="1">Belongs to the LysR transcriptional regulatory family.</text>
</comment>
<reference evidence="7 8" key="1">
    <citation type="submission" date="2023-07" db="EMBL/GenBank/DDBJ databases">
        <title>Genomic Encyclopedia of Type Strains, Phase IV (KMG-IV): sequencing the most valuable type-strain genomes for metagenomic binning, comparative biology and taxonomic classification.</title>
        <authorList>
            <person name="Goeker M."/>
        </authorList>
    </citation>
    <scope>NUCLEOTIDE SEQUENCE [LARGE SCALE GENOMIC DNA]</scope>
    <source>
        <strain evidence="7 8">DSM 5896</strain>
    </source>
</reference>
<dbReference type="InterPro" id="IPR036390">
    <property type="entry name" value="WH_DNA-bd_sf"/>
</dbReference>
<dbReference type="InterPro" id="IPR050389">
    <property type="entry name" value="LysR-type_TF"/>
</dbReference>
<evidence type="ECO:0000313" key="7">
    <source>
        <dbReference type="EMBL" id="MDQ0391522.1"/>
    </source>
</evidence>
<evidence type="ECO:0000256" key="3">
    <source>
        <dbReference type="ARBA" id="ARBA00023015"/>
    </source>
</evidence>
<dbReference type="RefSeq" id="WP_307423976.1">
    <property type="nucleotide sequence ID" value="NZ_JAUSVK010000001.1"/>
</dbReference>
<dbReference type="Pfam" id="PF00126">
    <property type="entry name" value="HTH_1"/>
    <property type="match status" value="1"/>
</dbReference>
<evidence type="ECO:0000313" key="8">
    <source>
        <dbReference type="Proteomes" id="UP001237448"/>
    </source>
</evidence>
<evidence type="ECO:0000256" key="5">
    <source>
        <dbReference type="ARBA" id="ARBA00023163"/>
    </source>
</evidence>
<dbReference type="PANTHER" id="PTHR30118:SF15">
    <property type="entry name" value="TRANSCRIPTIONAL REGULATORY PROTEIN"/>
    <property type="match status" value="1"/>
</dbReference>
<dbReference type="InterPro" id="IPR000847">
    <property type="entry name" value="LysR_HTH_N"/>
</dbReference>
<dbReference type="PANTHER" id="PTHR30118">
    <property type="entry name" value="HTH-TYPE TRANSCRIPTIONAL REGULATOR LEUO-RELATED"/>
    <property type="match status" value="1"/>
</dbReference>
<dbReference type="Gene3D" id="3.40.190.10">
    <property type="entry name" value="Periplasmic binding protein-like II"/>
    <property type="match status" value="2"/>
</dbReference>
<evidence type="ECO:0000256" key="4">
    <source>
        <dbReference type="ARBA" id="ARBA00023125"/>
    </source>
</evidence>
<accession>A0ABU0FA72</accession>
<dbReference type="InterPro" id="IPR037402">
    <property type="entry name" value="YidZ_PBP2"/>
</dbReference>
<keyword evidence="4 7" id="KW-0238">DNA-binding</keyword>
<dbReference type="SUPFAM" id="SSF53850">
    <property type="entry name" value="Periplasmic binding protein-like II"/>
    <property type="match status" value="1"/>
</dbReference>
<dbReference type="SUPFAM" id="SSF46785">
    <property type="entry name" value="Winged helix' DNA-binding domain"/>
    <property type="match status" value="1"/>
</dbReference>
<dbReference type="Proteomes" id="UP001237448">
    <property type="component" value="Unassembled WGS sequence"/>
</dbReference>
<sequence length="303" mass="32956">MRSADLGLMLSLDVLLEEANVTRAASRLAISQPALSAQLARLRELFGDPLLVPASTGRGMVATPRALAMKGALHTALANLQALTDGPPAFDPQESKRSFRIVADDNAAIMVGAGLVARARDLGALDIRIACLHPNGRPICERLESGEADLALGSGLDAGEGLIRRSLFEDRFVTAQRKGHPRGDHPLDLDGYCRCDHLIVSAEGGFTGTVDRLLYEAGRHRRVTVSVQNYALVPEMLVRSDLLCTLPSRFLDLYADRLDLFETPIAQPRFVLAAFWHARVHEDPANVWLRERLFEVVGPSGPA</sequence>
<dbReference type="PRINTS" id="PR00039">
    <property type="entry name" value="HTHLYSR"/>
</dbReference>